<name>A0A6A4KW86_9ERIC</name>
<proteinExistence type="predicted"/>
<keyword evidence="2" id="KW-1185">Reference proteome</keyword>
<dbReference type="Proteomes" id="UP000428333">
    <property type="component" value="Linkage Group LG12"/>
</dbReference>
<gene>
    <name evidence="1" type="ORF">C3L33_19757</name>
</gene>
<organism evidence="1 2">
    <name type="scientific">Rhododendron williamsianum</name>
    <dbReference type="NCBI Taxonomy" id="262921"/>
    <lineage>
        <taxon>Eukaryota</taxon>
        <taxon>Viridiplantae</taxon>
        <taxon>Streptophyta</taxon>
        <taxon>Embryophyta</taxon>
        <taxon>Tracheophyta</taxon>
        <taxon>Spermatophyta</taxon>
        <taxon>Magnoliopsida</taxon>
        <taxon>eudicotyledons</taxon>
        <taxon>Gunneridae</taxon>
        <taxon>Pentapetalae</taxon>
        <taxon>asterids</taxon>
        <taxon>Ericales</taxon>
        <taxon>Ericaceae</taxon>
        <taxon>Ericoideae</taxon>
        <taxon>Rhodoreae</taxon>
        <taxon>Rhododendron</taxon>
    </lineage>
</organism>
<accession>A0A6A4KW86</accession>
<protein>
    <submittedName>
        <fullName evidence="1">Uncharacterized protein</fullName>
    </submittedName>
</protein>
<evidence type="ECO:0000313" key="1">
    <source>
        <dbReference type="EMBL" id="KAE9448344.1"/>
    </source>
</evidence>
<dbReference type="EMBL" id="QEFC01003432">
    <property type="protein sequence ID" value="KAE9448344.1"/>
    <property type="molecule type" value="Genomic_DNA"/>
</dbReference>
<sequence>MYTCPYGGFDCGFMLNTQVGVDLILPMLSVCDDHGGARRHCFLGPTLPRSVVYKLKILLQLVFDFDGDHYGGEGGSLSGVGEWKAFRDNKRGKGKLGVSSVKLKPLIFFSKINQNPYLPPTIAASISPVAEPSPPSKSPSPLAHGTTVEIVLLLIEAY</sequence>
<evidence type="ECO:0000313" key="2">
    <source>
        <dbReference type="Proteomes" id="UP000428333"/>
    </source>
</evidence>
<dbReference type="AlphaFoldDB" id="A0A6A4KW86"/>
<reference evidence="1 2" key="1">
    <citation type="journal article" date="2019" name="Genome Biol. Evol.">
        <title>The Rhododendron genome and chromosomal organization provide insight into shared whole-genome duplications across the heath family (Ericaceae).</title>
        <authorList>
            <person name="Soza V.L."/>
            <person name="Lindsley D."/>
            <person name="Waalkes A."/>
            <person name="Ramage E."/>
            <person name="Patwardhan R.P."/>
            <person name="Burton J.N."/>
            <person name="Adey A."/>
            <person name="Kumar A."/>
            <person name="Qiu R."/>
            <person name="Shendure J."/>
            <person name="Hall B."/>
        </authorList>
    </citation>
    <scope>NUCLEOTIDE SEQUENCE [LARGE SCALE GENOMIC DNA]</scope>
    <source>
        <strain evidence="1">RSF 1966-606</strain>
    </source>
</reference>
<comment type="caution">
    <text evidence="1">The sequence shown here is derived from an EMBL/GenBank/DDBJ whole genome shotgun (WGS) entry which is preliminary data.</text>
</comment>
<feature type="non-terminal residue" evidence="1">
    <location>
        <position position="1"/>
    </location>
</feature>
<dbReference type="OrthoDB" id="10507407at2759"/>